<keyword evidence="3" id="KW-1185">Reference proteome</keyword>
<dbReference type="PANTHER" id="PTHR35525:SF3">
    <property type="entry name" value="BLL6575 PROTEIN"/>
    <property type="match status" value="1"/>
</dbReference>
<dbReference type="Pfam" id="PF11706">
    <property type="entry name" value="zf-CGNR"/>
    <property type="match status" value="1"/>
</dbReference>
<evidence type="ECO:0000313" key="2">
    <source>
        <dbReference type="EMBL" id="MEN3533661.1"/>
    </source>
</evidence>
<gene>
    <name evidence="2" type="ORF">AAH991_00985</name>
</gene>
<evidence type="ECO:0000259" key="1">
    <source>
        <dbReference type="Pfam" id="PF11706"/>
    </source>
</evidence>
<organism evidence="2 3">
    <name type="scientific">Microbispora maris</name>
    <dbReference type="NCBI Taxonomy" id="3144104"/>
    <lineage>
        <taxon>Bacteria</taxon>
        <taxon>Bacillati</taxon>
        <taxon>Actinomycetota</taxon>
        <taxon>Actinomycetes</taxon>
        <taxon>Streptosporangiales</taxon>
        <taxon>Streptosporangiaceae</taxon>
        <taxon>Microbispora</taxon>
    </lineage>
</organism>
<comment type="caution">
    <text evidence="2">The sequence shown here is derived from an EMBL/GenBank/DDBJ whole genome shotgun (WGS) entry which is preliminary data.</text>
</comment>
<dbReference type="SUPFAM" id="SSF160904">
    <property type="entry name" value="Jann2411-like"/>
    <property type="match status" value="1"/>
</dbReference>
<sequence>MTDPSAHAVLIRDFANTIDVEDGTDAIATMEGLTTWARDRGLAGDVDERTHTQAIALRAGLRARLLTNNIGAPGTPEAARAIGQAQTVLDALPLRVRLGAASEPGDPLMGEGPLASIGAAWALVVANGEWRRLKMCPDHSCEWVFWDGTRSRTRRWCTMSVCGNRAKARAYAARRRPATD</sequence>
<dbReference type="Gene3D" id="1.10.3300.10">
    <property type="entry name" value="Jann2411-like domain"/>
    <property type="match status" value="1"/>
</dbReference>
<protein>
    <submittedName>
        <fullName evidence="2">CGNR zinc finger domain-containing protein</fullName>
    </submittedName>
</protein>
<dbReference type="InterPro" id="IPR010852">
    <property type="entry name" value="ABATE"/>
</dbReference>
<feature type="domain" description="Zinc finger CGNR" evidence="1">
    <location>
        <begin position="132"/>
        <end position="175"/>
    </location>
</feature>
<proteinExistence type="predicted"/>
<dbReference type="EMBL" id="JBDJAW010000001">
    <property type="protein sequence ID" value="MEN3533661.1"/>
    <property type="molecule type" value="Genomic_DNA"/>
</dbReference>
<dbReference type="Pfam" id="PF07336">
    <property type="entry name" value="ABATE"/>
    <property type="match status" value="1"/>
</dbReference>
<dbReference type="RefSeq" id="WP_346224022.1">
    <property type="nucleotide sequence ID" value="NZ_JBDJAW010000001.1"/>
</dbReference>
<name>A0ABV0AGG6_9ACTN</name>
<dbReference type="InterPro" id="IPR023286">
    <property type="entry name" value="ABATE_dom_sf"/>
</dbReference>
<dbReference type="InterPro" id="IPR021005">
    <property type="entry name" value="Znf_CGNR"/>
</dbReference>
<accession>A0ABV0AGG6</accession>
<evidence type="ECO:0000313" key="3">
    <source>
        <dbReference type="Proteomes" id="UP001447516"/>
    </source>
</evidence>
<dbReference type="PANTHER" id="PTHR35525">
    <property type="entry name" value="BLL6575 PROTEIN"/>
    <property type="match status" value="1"/>
</dbReference>
<reference evidence="2 3" key="1">
    <citation type="submission" date="2024-05" db="EMBL/GenBank/DDBJ databases">
        <title>Microbispora sp.ZYX-F-249.</title>
        <authorList>
            <person name="Xie H."/>
        </authorList>
    </citation>
    <scope>NUCLEOTIDE SEQUENCE [LARGE SCALE GENOMIC DNA]</scope>
    <source>
        <strain evidence="2 3">ZYX-F-249</strain>
    </source>
</reference>
<dbReference type="Proteomes" id="UP001447516">
    <property type="component" value="Unassembled WGS sequence"/>
</dbReference>